<dbReference type="GO" id="GO:0004089">
    <property type="term" value="F:carbonate dehydratase activity"/>
    <property type="evidence" value="ECO:0007669"/>
    <property type="project" value="UniProtKB-UniRule"/>
</dbReference>
<evidence type="ECO:0000256" key="14">
    <source>
        <dbReference type="RuleBase" id="RU003956"/>
    </source>
</evidence>
<dbReference type="GO" id="GO:0015976">
    <property type="term" value="P:carbon utilization"/>
    <property type="evidence" value="ECO:0007669"/>
    <property type="project" value="InterPro"/>
</dbReference>
<evidence type="ECO:0000256" key="13">
    <source>
        <dbReference type="PIRSR" id="PIRSR601765-1"/>
    </source>
</evidence>
<dbReference type="PANTHER" id="PTHR11002:SF76">
    <property type="entry name" value="CARBONIC ANHYDRASE"/>
    <property type="match status" value="1"/>
</dbReference>
<evidence type="ECO:0000256" key="11">
    <source>
        <dbReference type="ARBA" id="ARBA00031969"/>
    </source>
</evidence>
<evidence type="ECO:0000256" key="6">
    <source>
        <dbReference type="ARBA" id="ARBA00023239"/>
    </source>
</evidence>
<evidence type="ECO:0000256" key="7">
    <source>
        <dbReference type="ARBA" id="ARBA00023300"/>
    </source>
</evidence>
<dbReference type="GO" id="GO:0031470">
    <property type="term" value="C:carboxysome"/>
    <property type="evidence" value="ECO:0007669"/>
    <property type="project" value="UniProtKB-SubCell"/>
</dbReference>
<keyword evidence="5 13" id="KW-0862">Zinc</keyword>
<evidence type="ECO:0000256" key="9">
    <source>
        <dbReference type="ARBA" id="ARBA00023669"/>
    </source>
</evidence>
<evidence type="ECO:0000256" key="4">
    <source>
        <dbReference type="ARBA" id="ARBA00022723"/>
    </source>
</evidence>
<reference evidence="15" key="1">
    <citation type="submission" date="2016-04" db="EMBL/GenBank/DDBJ databases">
        <authorList>
            <person name="Tabuchi Yagui T.R."/>
        </authorList>
    </citation>
    <scope>NUCLEOTIDE SEQUENCE [LARGE SCALE GENOMIC DNA]</scope>
    <source>
        <strain evidence="15">NIES-26</strain>
    </source>
</reference>
<evidence type="ECO:0000256" key="8">
    <source>
        <dbReference type="ARBA" id="ARBA00023587"/>
    </source>
</evidence>
<dbReference type="SUPFAM" id="SSF53056">
    <property type="entry name" value="beta-carbonic anhydrase, cab"/>
    <property type="match status" value="1"/>
</dbReference>
<evidence type="ECO:0000256" key="2">
    <source>
        <dbReference type="ARBA" id="ARBA00012925"/>
    </source>
</evidence>
<keyword evidence="16" id="KW-1185">Reference proteome</keyword>
<keyword evidence="7" id="KW-0120">Carbon dioxide fixation</keyword>
<comment type="function">
    <text evidence="14">Reversible hydration of carbon dioxide.</text>
</comment>
<evidence type="ECO:0000256" key="3">
    <source>
        <dbReference type="ARBA" id="ARBA00014628"/>
    </source>
</evidence>
<evidence type="ECO:0000313" key="16">
    <source>
        <dbReference type="Proteomes" id="UP000252107"/>
    </source>
</evidence>
<keyword evidence="10" id="KW-1283">Bacterial microcompartment</keyword>
<dbReference type="GO" id="GO:0015977">
    <property type="term" value="P:carbon fixation"/>
    <property type="evidence" value="ECO:0007669"/>
    <property type="project" value="UniProtKB-KW"/>
</dbReference>
<feature type="binding site" evidence="13">
    <location>
        <position position="41"/>
    </location>
    <ligand>
        <name>Zn(2+)</name>
        <dbReference type="ChEBI" id="CHEBI:29105"/>
    </ligand>
</feature>
<gene>
    <name evidence="15" type="ORF">A6770_07970</name>
</gene>
<organism evidence="15 16">
    <name type="scientific">Nostoc minutum NIES-26</name>
    <dbReference type="NCBI Taxonomy" id="1844469"/>
    <lineage>
        <taxon>Bacteria</taxon>
        <taxon>Bacillati</taxon>
        <taxon>Cyanobacteriota</taxon>
        <taxon>Cyanophyceae</taxon>
        <taxon>Nostocales</taxon>
        <taxon>Nostocaceae</taxon>
        <taxon>Nostoc</taxon>
    </lineage>
</organism>
<dbReference type="Proteomes" id="UP000252107">
    <property type="component" value="Unassembled WGS sequence"/>
</dbReference>
<dbReference type="EC" id="4.2.1.1" evidence="2 14"/>
<dbReference type="SMART" id="SM00947">
    <property type="entry name" value="Pro_CA"/>
    <property type="match status" value="1"/>
</dbReference>
<evidence type="ECO:0000256" key="1">
    <source>
        <dbReference type="ARBA" id="ARBA00006217"/>
    </source>
</evidence>
<accession>A0A367S2C4</accession>
<dbReference type="FunFam" id="3.40.1050.10:FF:000003">
    <property type="entry name" value="Carbonic anhydrase"/>
    <property type="match status" value="1"/>
</dbReference>
<dbReference type="InterPro" id="IPR001765">
    <property type="entry name" value="Carbonic_anhydrase"/>
</dbReference>
<dbReference type="PROSITE" id="PS00705">
    <property type="entry name" value="PROK_CO2_ANHYDRASE_2"/>
    <property type="match status" value="1"/>
</dbReference>
<comment type="subcellular location">
    <subcellularLocation>
        <location evidence="8">Carboxysome</location>
    </subcellularLocation>
</comment>
<feature type="binding site" evidence="13">
    <location>
        <position position="101"/>
    </location>
    <ligand>
        <name>Zn(2+)</name>
        <dbReference type="ChEBI" id="CHEBI:29105"/>
    </ligand>
</feature>
<dbReference type="Gene3D" id="3.40.1050.10">
    <property type="entry name" value="Carbonic anhydrase"/>
    <property type="match status" value="1"/>
</dbReference>
<dbReference type="CDD" id="cd00884">
    <property type="entry name" value="beta_CA_cladeB"/>
    <property type="match status" value="1"/>
</dbReference>
<evidence type="ECO:0000256" key="12">
    <source>
        <dbReference type="ARBA" id="ARBA00048348"/>
    </source>
</evidence>
<dbReference type="PROSITE" id="PS00704">
    <property type="entry name" value="PROK_CO2_ANHYDRASE_1"/>
    <property type="match status" value="1"/>
</dbReference>
<evidence type="ECO:0000256" key="10">
    <source>
        <dbReference type="ARBA" id="ARBA00024446"/>
    </source>
</evidence>
<dbReference type="PANTHER" id="PTHR11002">
    <property type="entry name" value="CARBONIC ANHYDRASE"/>
    <property type="match status" value="1"/>
</dbReference>
<evidence type="ECO:0000313" key="15">
    <source>
        <dbReference type="EMBL" id="RCJ42143.1"/>
    </source>
</evidence>
<name>A0A367S2C4_9NOSO</name>
<dbReference type="Pfam" id="PF00484">
    <property type="entry name" value="Pro_CA"/>
    <property type="match status" value="1"/>
</dbReference>
<feature type="binding site" evidence="13">
    <location>
        <position position="98"/>
    </location>
    <ligand>
        <name>Zn(2+)</name>
        <dbReference type="ChEBI" id="CHEBI:29105"/>
    </ligand>
</feature>
<keyword evidence="4 13" id="KW-0479">Metal-binding</keyword>
<dbReference type="InterPro" id="IPR036874">
    <property type="entry name" value="Carbonic_anhydrase_sf"/>
</dbReference>
<dbReference type="EMBL" id="LXQD01000012">
    <property type="protein sequence ID" value="RCJ42143.1"/>
    <property type="molecule type" value="Genomic_DNA"/>
</dbReference>
<comment type="caution">
    <text evidence="15">The sequence shown here is derived from an EMBL/GenBank/DDBJ whole genome shotgun (WGS) entry which is preliminary data.</text>
</comment>
<proteinExistence type="inferred from homology"/>
<dbReference type="InterPro" id="IPR045066">
    <property type="entry name" value="Beta_CA_cladeB"/>
</dbReference>
<feature type="binding site" evidence="13">
    <location>
        <position position="39"/>
    </location>
    <ligand>
        <name>Zn(2+)</name>
        <dbReference type="ChEBI" id="CHEBI:29105"/>
    </ligand>
</feature>
<sequence length="275" mass="31227">MKKLIRGLREFKASYFQTHQELFEQLSHGQKPRVLFITCSDSRIDPNLMTQAELGELFVIRNAGNIIPPFGATNGGEGATIEYAVQALDIQQIIVCGHSHCGAMKGLMKLDSLRAEMPLVHDWLKYAEATRRLVLDHYSHYEGEELLEIIIAENVLTQIDNLRTYPVIRSKLYRGQLNIYAWIYQIETGEILAYDAQDHGYVLPQSQLPPSEVDKILPLPISNQEIPSSKTQQQEFQSPEEFTISASQRFPMTLLSPEQMDRIYRGSASKKTNGS</sequence>
<keyword evidence="6 14" id="KW-0456">Lyase</keyword>
<comment type="catalytic activity">
    <reaction evidence="12 14">
        <text>hydrogencarbonate + H(+) = CO2 + H2O</text>
        <dbReference type="Rhea" id="RHEA:10748"/>
        <dbReference type="ChEBI" id="CHEBI:15377"/>
        <dbReference type="ChEBI" id="CHEBI:15378"/>
        <dbReference type="ChEBI" id="CHEBI:16526"/>
        <dbReference type="ChEBI" id="CHEBI:17544"/>
        <dbReference type="EC" id="4.2.1.1"/>
    </reaction>
</comment>
<comment type="cofactor">
    <cofactor evidence="13">
        <name>Zn(2+)</name>
        <dbReference type="ChEBI" id="CHEBI:29105"/>
    </cofactor>
    <text evidence="13">Binds 1 zinc ion per subunit.</text>
</comment>
<dbReference type="GO" id="GO:0008270">
    <property type="term" value="F:zinc ion binding"/>
    <property type="evidence" value="ECO:0007669"/>
    <property type="project" value="UniProtKB-UniRule"/>
</dbReference>
<dbReference type="AlphaFoldDB" id="A0A367S2C4"/>
<keyword evidence="9" id="KW-1282">Carboxysome</keyword>
<evidence type="ECO:0000256" key="5">
    <source>
        <dbReference type="ARBA" id="ARBA00022833"/>
    </source>
</evidence>
<comment type="similarity">
    <text evidence="1 14">Belongs to the beta-class carbonic anhydrase family.</text>
</comment>
<dbReference type="InterPro" id="IPR015892">
    <property type="entry name" value="Carbonic_anhydrase_CS"/>
</dbReference>
<protein>
    <recommendedName>
        <fullName evidence="3 14">Carbonic anhydrase</fullName>
        <ecNumber evidence="2 14">4.2.1.1</ecNumber>
    </recommendedName>
    <alternativeName>
        <fullName evidence="11 14">Carbonate dehydratase</fullName>
    </alternativeName>
</protein>